<dbReference type="GO" id="GO:0016874">
    <property type="term" value="F:ligase activity"/>
    <property type="evidence" value="ECO:0007669"/>
    <property type="project" value="UniProtKB-KW"/>
</dbReference>
<feature type="transmembrane region" description="Helical" evidence="1">
    <location>
        <begin position="376"/>
        <end position="393"/>
    </location>
</feature>
<accession>A0A0K6HV11</accession>
<organism evidence="2 3">
    <name type="scientific">Pannonibacter indicus</name>
    <dbReference type="NCBI Taxonomy" id="466044"/>
    <lineage>
        <taxon>Bacteria</taxon>
        <taxon>Pseudomonadati</taxon>
        <taxon>Pseudomonadota</taxon>
        <taxon>Alphaproteobacteria</taxon>
        <taxon>Hyphomicrobiales</taxon>
        <taxon>Stappiaceae</taxon>
        <taxon>Pannonibacter</taxon>
    </lineage>
</organism>
<name>A0A0K6HV11_9HYPH</name>
<dbReference type="PANTHER" id="PTHR37422:SF13">
    <property type="entry name" value="LIPOPOLYSACCHARIDE BIOSYNTHESIS PROTEIN PA4999-RELATED"/>
    <property type="match status" value="1"/>
</dbReference>
<dbReference type="PANTHER" id="PTHR37422">
    <property type="entry name" value="TEICHURONIC ACID BIOSYNTHESIS PROTEIN TUAE"/>
    <property type="match status" value="1"/>
</dbReference>
<feature type="transmembrane region" description="Helical" evidence="1">
    <location>
        <begin position="95"/>
        <end position="112"/>
    </location>
</feature>
<dbReference type="OrthoDB" id="4391260at2"/>
<keyword evidence="2" id="KW-0436">Ligase</keyword>
<dbReference type="Proteomes" id="UP000183900">
    <property type="component" value="Unassembled WGS sequence"/>
</dbReference>
<gene>
    <name evidence="2" type="ORF">Ga0061067_103344</name>
</gene>
<feature type="transmembrane region" description="Helical" evidence="1">
    <location>
        <begin position="211"/>
        <end position="235"/>
    </location>
</feature>
<proteinExistence type="predicted"/>
<feature type="transmembrane region" description="Helical" evidence="1">
    <location>
        <begin position="399"/>
        <end position="416"/>
    </location>
</feature>
<evidence type="ECO:0000256" key="1">
    <source>
        <dbReference type="SAM" id="Phobius"/>
    </source>
</evidence>
<feature type="transmembrane region" description="Helical" evidence="1">
    <location>
        <begin position="118"/>
        <end position="136"/>
    </location>
</feature>
<reference evidence="3" key="1">
    <citation type="submission" date="2015-08" db="EMBL/GenBank/DDBJ databases">
        <authorList>
            <person name="Varghese N."/>
        </authorList>
    </citation>
    <scope>NUCLEOTIDE SEQUENCE [LARGE SCALE GENOMIC DNA]</scope>
    <source>
        <strain evidence="3">DSM 23407</strain>
    </source>
</reference>
<keyword evidence="1" id="KW-1133">Transmembrane helix</keyword>
<sequence length="441" mass="50762">MSQHSIEQNIYVDYHHDKSRNSILISISFLFCLMKFVNLGLWGHHYLYNYEDVFQTEQMLNPFSGIYTAIWLLLSAASFSLNWGLIYRSLLKKPLIFSFFIYIIFHSAIFSSNKFSSIQLSMYYIIIYFNVYLYIYKFNAEDLIGKITLFCLFFSLFNFISFFAPEYSIMRGSHQGLFRGFSAHKNDLGYFAFFFMTSALFSSKSSRSLRLFVIFSSSILVFLSFSGQAIILSISSFTFFMYSKFSRLFHREQKQALTFSLILISLSIIVYITSSNIAFDALGKDVTLTGRDKIWEFFVLDILNNNFLGYGAQSFNDVLDLRTQMYSFGIWWPIATAHSSYIEAYVRYGYVGGTLFLIIVSGAIIRSLISLNSNKSSNLFASILLILSAIGGITASEKLFLPDFGWLTFVIGMMIINKDRSSHVHMFGGKNGELHRRNPCF</sequence>
<feature type="transmembrane region" description="Helical" evidence="1">
    <location>
        <begin position="63"/>
        <end position="83"/>
    </location>
</feature>
<protein>
    <submittedName>
        <fullName evidence="2">O-antigen ligase</fullName>
    </submittedName>
</protein>
<keyword evidence="1" id="KW-0812">Transmembrane</keyword>
<dbReference type="InterPro" id="IPR051533">
    <property type="entry name" value="WaaL-like"/>
</dbReference>
<keyword evidence="3" id="KW-1185">Reference proteome</keyword>
<dbReference type="EMBL" id="CYHE01000003">
    <property type="protein sequence ID" value="CUA94882.1"/>
    <property type="molecule type" value="Genomic_DNA"/>
</dbReference>
<keyword evidence="1" id="KW-0472">Membrane</keyword>
<feature type="transmembrane region" description="Helical" evidence="1">
    <location>
        <begin position="348"/>
        <end position="369"/>
    </location>
</feature>
<feature type="transmembrane region" description="Helical" evidence="1">
    <location>
        <begin position="256"/>
        <end position="279"/>
    </location>
</feature>
<dbReference type="AlphaFoldDB" id="A0A0K6HV11"/>
<evidence type="ECO:0000313" key="2">
    <source>
        <dbReference type="EMBL" id="CUA94882.1"/>
    </source>
</evidence>
<feature type="transmembrane region" description="Helical" evidence="1">
    <location>
        <begin position="21"/>
        <end position="43"/>
    </location>
</feature>
<feature type="transmembrane region" description="Helical" evidence="1">
    <location>
        <begin position="143"/>
        <end position="164"/>
    </location>
</feature>
<evidence type="ECO:0000313" key="3">
    <source>
        <dbReference type="Proteomes" id="UP000183900"/>
    </source>
</evidence>